<feature type="compositionally biased region" description="Basic and acidic residues" evidence="1">
    <location>
        <begin position="40"/>
        <end position="50"/>
    </location>
</feature>
<comment type="caution">
    <text evidence="2">The sequence shown here is derived from an EMBL/GenBank/DDBJ whole genome shotgun (WGS) entry which is preliminary data.</text>
</comment>
<keyword evidence="3" id="KW-1185">Reference proteome</keyword>
<gene>
    <name evidence="2" type="ORF">E4U09_001759</name>
</gene>
<dbReference type="EMBL" id="SRRH01000017">
    <property type="protein sequence ID" value="KAG6302848.1"/>
    <property type="molecule type" value="Genomic_DNA"/>
</dbReference>
<accession>A0A9P7QQA3</accession>
<sequence length="60" mass="6601">MAPPARTATFMGSPSILNASCLFESARRRWSGTELSPDSDMSKRPSDQSRRPGATHRSYS</sequence>
<protein>
    <submittedName>
        <fullName evidence="2">Uncharacterized protein</fullName>
    </submittedName>
</protein>
<evidence type="ECO:0000313" key="2">
    <source>
        <dbReference type="EMBL" id="KAG6302848.1"/>
    </source>
</evidence>
<feature type="region of interest" description="Disordered" evidence="1">
    <location>
        <begin position="29"/>
        <end position="60"/>
    </location>
</feature>
<evidence type="ECO:0000256" key="1">
    <source>
        <dbReference type="SAM" id="MobiDB-lite"/>
    </source>
</evidence>
<proteinExistence type="predicted"/>
<dbReference type="Proteomes" id="UP000707071">
    <property type="component" value="Unassembled WGS sequence"/>
</dbReference>
<reference evidence="2 3" key="1">
    <citation type="journal article" date="2020" name="bioRxiv">
        <title>Whole genome comparisons of ergot fungi reveals the divergence and evolution of species within the genus Claviceps are the result of varying mechanisms driving genome evolution and host range expansion.</title>
        <authorList>
            <person name="Wyka S.A."/>
            <person name="Mondo S.J."/>
            <person name="Liu M."/>
            <person name="Dettman J."/>
            <person name="Nalam V."/>
            <person name="Broders K.D."/>
        </authorList>
    </citation>
    <scope>NUCLEOTIDE SEQUENCE [LARGE SCALE GENOMIC DNA]</scope>
    <source>
        <strain evidence="2 3">Clav52</strain>
    </source>
</reference>
<name>A0A9P7QQA3_9HYPO</name>
<organism evidence="2 3">
    <name type="scientific">Claviceps aff. purpurea</name>
    <dbReference type="NCBI Taxonomy" id="1967640"/>
    <lineage>
        <taxon>Eukaryota</taxon>
        <taxon>Fungi</taxon>
        <taxon>Dikarya</taxon>
        <taxon>Ascomycota</taxon>
        <taxon>Pezizomycotina</taxon>
        <taxon>Sordariomycetes</taxon>
        <taxon>Hypocreomycetidae</taxon>
        <taxon>Hypocreales</taxon>
        <taxon>Clavicipitaceae</taxon>
        <taxon>Claviceps</taxon>
    </lineage>
</organism>
<dbReference type="AlphaFoldDB" id="A0A9P7QQA3"/>
<evidence type="ECO:0000313" key="3">
    <source>
        <dbReference type="Proteomes" id="UP000707071"/>
    </source>
</evidence>